<dbReference type="SMART" id="SM00530">
    <property type="entry name" value="HTH_XRE"/>
    <property type="match status" value="1"/>
</dbReference>
<dbReference type="Pfam" id="PF13560">
    <property type="entry name" value="HTH_31"/>
    <property type="match status" value="1"/>
</dbReference>
<dbReference type="PROSITE" id="PS50943">
    <property type="entry name" value="HTH_CROC1"/>
    <property type="match status" value="1"/>
</dbReference>
<evidence type="ECO:0000256" key="1">
    <source>
        <dbReference type="SAM" id="MobiDB-lite"/>
    </source>
</evidence>
<dbReference type="CDD" id="cd00093">
    <property type="entry name" value="HTH_XRE"/>
    <property type="match status" value="1"/>
</dbReference>
<dbReference type="AlphaFoldDB" id="A0A542E2F9"/>
<evidence type="ECO:0000313" key="4">
    <source>
        <dbReference type="Proteomes" id="UP000317893"/>
    </source>
</evidence>
<sequence>MSAAAGTFVEELGRAVREVRWRMRVSQRELAAQLGVSKSWVGRVESGEVSAALAVVGRVAADLGLTVVLIPGPAAGTDLEDPRRDGASGDHGRPDDVGARGEVADDPLVPTDSDHIGDGEDIGDGGARGAGAPWRDGATPGPPQGTGRGRVGSPSFDADPRAAALVERWRERAEREGVRDAAGRRMPAHLVAYPMSYPHHWWVVRHPHRSLRRRPIWSFTFRTPTAAAVLLVGDNPPPLGLHPDGGWPMQGRPSAEVRAQWPPTFPVRPRWYPPPLSGN</sequence>
<dbReference type="RefSeq" id="WP_141848835.1">
    <property type="nucleotide sequence ID" value="NZ_BAAAPR010000014.1"/>
</dbReference>
<dbReference type="InterPro" id="IPR001387">
    <property type="entry name" value="Cro/C1-type_HTH"/>
</dbReference>
<comment type="caution">
    <text evidence="3">The sequence shown here is derived from an EMBL/GenBank/DDBJ whole genome shotgun (WGS) entry which is preliminary data.</text>
</comment>
<dbReference type="OrthoDB" id="3255837at2"/>
<evidence type="ECO:0000313" key="3">
    <source>
        <dbReference type="EMBL" id="TQJ09469.1"/>
    </source>
</evidence>
<dbReference type="GO" id="GO:0003677">
    <property type="term" value="F:DNA binding"/>
    <property type="evidence" value="ECO:0007669"/>
    <property type="project" value="InterPro"/>
</dbReference>
<organism evidence="3 4">
    <name type="scientific">Lapillicoccus jejuensis</name>
    <dbReference type="NCBI Taxonomy" id="402171"/>
    <lineage>
        <taxon>Bacteria</taxon>
        <taxon>Bacillati</taxon>
        <taxon>Actinomycetota</taxon>
        <taxon>Actinomycetes</taxon>
        <taxon>Micrococcales</taxon>
        <taxon>Intrasporangiaceae</taxon>
        <taxon>Lapillicoccus</taxon>
    </lineage>
</organism>
<dbReference type="Gene3D" id="1.10.260.40">
    <property type="entry name" value="lambda repressor-like DNA-binding domains"/>
    <property type="match status" value="1"/>
</dbReference>
<dbReference type="SUPFAM" id="SSF47413">
    <property type="entry name" value="lambda repressor-like DNA-binding domains"/>
    <property type="match status" value="1"/>
</dbReference>
<reference evidence="3 4" key="1">
    <citation type="submission" date="2019-06" db="EMBL/GenBank/DDBJ databases">
        <title>Sequencing the genomes of 1000 actinobacteria strains.</title>
        <authorList>
            <person name="Klenk H.-P."/>
        </authorList>
    </citation>
    <scope>NUCLEOTIDE SEQUENCE [LARGE SCALE GENOMIC DNA]</scope>
    <source>
        <strain evidence="3 4">DSM 18607</strain>
    </source>
</reference>
<feature type="compositionally biased region" description="Basic and acidic residues" evidence="1">
    <location>
        <begin position="80"/>
        <end position="103"/>
    </location>
</feature>
<feature type="domain" description="HTH cro/C1-type" evidence="2">
    <location>
        <begin position="16"/>
        <end position="70"/>
    </location>
</feature>
<name>A0A542E2F9_9MICO</name>
<gene>
    <name evidence="3" type="ORF">FB458_2581</name>
</gene>
<feature type="compositionally biased region" description="Low complexity" evidence="1">
    <location>
        <begin position="130"/>
        <end position="139"/>
    </location>
</feature>
<protein>
    <submittedName>
        <fullName evidence="3">Helix-turn-helix protein</fullName>
    </submittedName>
</protein>
<keyword evidence="4" id="KW-1185">Reference proteome</keyword>
<dbReference type="InterPro" id="IPR010982">
    <property type="entry name" value="Lambda_DNA-bd_dom_sf"/>
</dbReference>
<accession>A0A542E2F9</accession>
<dbReference type="Proteomes" id="UP000317893">
    <property type="component" value="Unassembled WGS sequence"/>
</dbReference>
<proteinExistence type="predicted"/>
<feature type="region of interest" description="Disordered" evidence="1">
    <location>
        <begin position="72"/>
        <end position="157"/>
    </location>
</feature>
<evidence type="ECO:0000259" key="2">
    <source>
        <dbReference type="PROSITE" id="PS50943"/>
    </source>
</evidence>
<dbReference type="EMBL" id="VFMN01000001">
    <property type="protein sequence ID" value="TQJ09469.1"/>
    <property type="molecule type" value="Genomic_DNA"/>
</dbReference>